<dbReference type="EMBL" id="JAKRVX010000008">
    <property type="protein sequence ID" value="MCL9818128.1"/>
    <property type="molecule type" value="Genomic_DNA"/>
</dbReference>
<proteinExistence type="predicted"/>
<dbReference type="PROSITE" id="PS51257">
    <property type="entry name" value="PROKAR_LIPOPROTEIN"/>
    <property type="match status" value="1"/>
</dbReference>
<dbReference type="Proteomes" id="UP001203207">
    <property type="component" value="Unassembled WGS sequence"/>
</dbReference>
<protein>
    <submittedName>
        <fullName evidence="2">Uncharacterized protein</fullName>
    </submittedName>
</protein>
<comment type="caution">
    <text evidence="2">The sequence shown here is derived from an EMBL/GenBank/DDBJ whole genome shotgun (WGS) entry which is preliminary data.</text>
</comment>
<evidence type="ECO:0000256" key="1">
    <source>
        <dbReference type="SAM" id="MobiDB-lite"/>
    </source>
</evidence>
<name>A0AAE3K9K0_9EURY</name>
<evidence type="ECO:0000313" key="3">
    <source>
        <dbReference type="Proteomes" id="UP001203207"/>
    </source>
</evidence>
<feature type="region of interest" description="Disordered" evidence="1">
    <location>
        <begin position="341"/>
        <end position="360"/>
    </location>
</feature>
<dbReference type="AlphaFoldDB" id="A0AAE3K9K0"/>
<organism evidence="2 3">
    <name type="scientific">Natronocalculus amylovorans</name>
    <dbReference type="NCBI Taxonomy" id="2917812"/>
    <lineage>
        <taxon>Archaea</taxon>
        <taxon>Methanobacteriati</taxon>
        <taxon>Methanobacteriota</taxon>
        <taxon>Stenosarchaea group</taxon>
        <taxon>Halobacteria</taxon>
        <taxon>Halobacteriales</taxon>
        <taxon>Haloferacaceae</taxon>
        <taxon>Natronocalculus</taxon>
    </lineage>
</organism>
<accession>A0AAE3K9K0</accession>
<reference evidence="2" key="1">
    <citation type="journal article" date="2022" name="Syst. Appl. Microbiol.">
        <title>Natronocalculus amylovorans gen. nov., sp. nov., and Natranaeroarchaeum aerophilus sp. nov., dominant culturable amylolytic natronoarchaea from hypersaline soda lakes in southwestern Siberia.</title>
        <authorList>
            <person name="Sorokin D.Y."/>
            <person name="Elcheninov A.G."/>
            <person name="Khizhniak T.V."/>
            <person name="Koenen M."/>
            <person name="Bale N.J."/>
            <person name="Damste J.S.S."/>
            <person name="Kublanov I.V."/>
        </authorList>
    </citation>
    <scope>NUCLEOTIDE SEQUENCE</scope>
    <source>
        <strain evidence="2">AArc-St2</strain>
    </source>
</reference>
<feature type="compositionally biased region" description="Acidic residues" evidence="1">
    <location>
        <begin position="34"/>
        <end position="56"/>
    </location>
</feature>
<evidence type="ECO:0000313" key="2">
    <source>
        <dbReference type="EMBL" id="MCL9818128.1"/>
    </source>
</evidence>
<gene>
    <name evidence="2" type="ORF">AArcSt2_14385</name>
</gene>
<reference evidence="2" key="2">
    <citation type="submission" date="2022-02" db="EMBL/GenBank/DDBJ databases">
        <authorList>
            <person name="Elcheninov A.G."/>
            <person name="Sorokin D.Y."/>
            <person name="Kublanov I.V."/>
        </authorList>
    </citation>
    <scope>NUCLEOTIDE SEQUENCE</scope>
    <source>
        <strain evidence="2">AArc-St2</strain>
    </source>
</reference>
<dbReference type="RefSeq" id="WP_250585608.1">
    <property type="nucleotide sequence ID" value="NZ_JAKRVX010000008.1"/>
</dbReference>
<keyword evidence="3" id="KW-1185">Reference proteome</keyword>
<sequence>MDRRAFIRLSLLPVGAVGLAGCAGEESANNDGSSVDEDITETETAETATENEESEDSPAGGFPTYDLPMYSNWPPETPRTNDFVLFGHANIQILHEAGSEEVEEESPDIEDEENLLLVLPGYGFIITALWFQVGLWGYPWQGTLGNDSEPDGMETEAITMTEGTFVFHGSFDPDLFEETYADGFEVQTNDRFTIFEGEQGTETDGLAYAVAESSVVAGLQTGEGVEHQDVITTLNDAVENLIAETGRVRDTDDGEFLFESTGDADLVTGFWDVNGLEEEDLQTGDEPPDGSSELEENPVFNTVDSFVSVLTLPASEGGVGGDTVAARFAAVYPEGEVPSEQELREELVPSDTAEETAITRSDTRAHVMIEVSEDELERESVAAPNITGE</sequence>
<feature type="region of interest" description="Disordered" evidence="1">
    <location>
        <begin position="24"/>
        <end position="65"/>
    </location>
</feature>